<gene>
    <name evidence="1" type="ORF">CR513_44641</name>
</gene>
<keyword evidence="2" id="KW-1185">Reference proteome</keyword>
<feature type="non-terminal residue" evidence="1">
    <location>
        <position position="1"/>
    </location>
</feature>
<reference evidence="1" key="1">
    <citation type="submission" date="2018-05" db="EMBL/GenBank/DDBJ databases">
        <title>Draft genome of Mucuna pruriens seed.</title>
        <authorList>
            <person name="Nnadi N.E."/>
            <person name="Vos R."/>
            <person name="Hasami M.H."/>
            <person name="Devisetty U.K."/>
            <person name="Aguiy J.C."/>
        </authorList>
    </citation>
    <scope>NUCLEOTIDE SEQUENCE [LARGE SCALE GENOMIC DNA]</scope>
    <source>
        <strain evidence="1">JCA_2017</strain>
    </source>
</reference>
<comment type="caution">
    <text evidence="1">The sequence shown here is derived from an EMBL/GenBank/DDBJ whole genome shotgun (WGS) entry which is preliminary data.</text>
</comment>
<sequence>MMHSLEYDNAPLLRTCRIPYKEMLLPYHFCSRDKIMTTENKGRSHSLMHITLIYYIPHQNDGIDIPRSLWSEDKKNKNVKKYIIAMWDILALAYEGMSRVKDSKNNMLIANNNNLRSLSKTYDNYDHIMKILRSLPR</sequence>
<accession>A0A371FB03</accession>
<dbReference type="Proteomes" id="UP000257109">
    <property type="component" value="Unassembled WGS sequence"/>
</dbReference>
<organism evidence="1 2">
    <name type="scientific">Mucuna pruriens</name>
    <name type="common">Velvet bean</name>
    <name type="synonym">Dolichos pruriens</name>
    <dbReference type="NCBI Taxonomy" id="157652"/>
    <lineage>
        <taxon>Eukaryota</taxon>
        <taxon>Viridiplantae</taxon>
        <taxon>Streptophyta</taxon>
        <taxon>Embryophyta</taxon>
        <taxon>Tracheophyta</taxon>
        <taxon>Spermatophyta</taxon>
        <taxon>Magnoliopsida</taxon>
        <taxon>eudicotyledons</taxon>
        <taxon>Gunneridae</taxon>
        <taxon>Pentapetalae</taxon>
        <taxon>rosids</taxon>
        <taxon>fabids</taxon>
        <taxon>Fabales</taxon>
        <taxon>Fabaceae</taxon>
        <taxon>Papilionoideae</taxon>
        <taxon>50 kb inversion clade</taxon>
        <taxon>NPAAA clade</taxon>
        <taxon>indigoferoid/millettioid clade</taxon>
        <taxon>Phaseoleae</taxon>
        <taxon>Mucuna</taxon>
    </lineage>
</organism>
<dbReference type="AlphaFoldDB" id="A0A371FB03"/>
<dbReference type="EMBL" id="QJKJ01009832">
    <property type="protein sequence ID" value="RDX75466.1"/>
    <property type="molecule type" value="Genomic_DNA"/>
</dbReference>
<name>A0A371FB03_MUCPR</name>
<protein>
    <submittedName>
        <fullName evidence="1">Uncharacterized protein</fullName>
    </submittedName>
</protein>
<dbReference type="OrthoDB" id="1431294at2759"/>
<proteinExistence type="predicted"/>
<evidence type="ECO:0000313" key="2">
    <source>
        <dbReference type="Proteomes" id="UP000257109"/>
    </source>
</evidence>
<evidence type="ECO:0000313" key="1">
    <source>
        <dbReference type="EMBL" id="RDX75466.1"/>
    </source>
</evidence>